<dbReference type="RefSeq" id="WP_264556520.1">
    <property type="nucleotide sequence ID" value="NZ_CP109981.1"/>
</dbReference>
<keyword evidence="3" id="KW-1185">Reference proteome</keyword>
<evidence type="ECO:0008006" key="4">
    <source>
        <dbReference type="Google" id="ProtNLM"/>
    </source>
</evidence>
<evidence type="ECO:0000313" key="3">
    <source>
        <dbReference type="Proteomes" id="UP001596417"/>
    </source>
</evidence>
<proteinExistence type="predicted"/>
<keyword evidence="1" id="KW-0472">Membrane</keyword>
<reference evidence="2 3" key="1">
    <citation type="journal article" date="2019" name="Int. J. Syst. Evol. Microbiol.">
        <title>The Global Catalogue of Microorganisms (GCM) 10K type strain sequencing project: providing services to taxonomists for standard genome sequencing and annotation.</title>
        <authorList>
            <consortium name="The Broad Institute Genomics Platform"/>
            <consortium name="The Broad Institute Genome Sequencing Center for Infectious Disease"/>
            <person name="Wu L."/>
            <person name="Ma J."/>
        </authorList>
    </citation>
    <scope>NUCLEOTIDE SEQUENCE [LARGE SCALE GENOMIC DNA]</scope>
    <source>
        <strain evidence="2 3">RDMS1</strain>
    </source>
</reference>
<feature type="transmembrane region" description="Helical" evidence="1">
    <location>
        <begin position="439"/>
        <end position="459"/>
    </location>
</feature>
<keyword evidence="1" id="KW-1133">Transmembrane helix</keyword>
<keyword evidence="1" id="KW-0812">Transmembrane</keyword>
<sequence length="492" mass="55983">MTIITLEGPSSVGKTTAMAICEGSSAVRVPEVNELFDATQNDSTKWYHERQCDRWNRAVELEKEYDTVILDGDVFQPLWYSWSVHENAFWELQTCIGLRDGMAVGEGARSFLADSTREKTPLGHTQRHFLGQLPISDTRTMYRQAIGRIIDEAQRRAELTRPVTVAIDTTEDRPFTGDRTGHEDEIIGTKQPGEDYAYQWATIQVADSEVPLILDALPIVRGNSRAEIVADLLDSAREFVSVELVLMDREFDGSEVKAVCEEREVHYLTPKRKYRTERETIEQMKRDGETVRIVPESTQAGSNRLKLFLPSSAESKVADDIDVEKPAHPNHRQEMANELGIDTADLDGKASPLGQFLSEIRDEEEIDSKDEIGDGAGFTVFQTNHPDLADLTTDDDPTREIERIHMITRFVRWYRRRQEIEIGYKKVKQFMAKTTSKQFGLRFFYFAFACLLYSIWRLVDLLVRISLFDDGSPFPRVTANDVLTIAKKTGIG</sequence>
<organism evidence="2 3">
    <name type="scientific">Halocatena marina</name>
    <dbReference type="NCBI Taxonomy" id="2934937"/>
    <lineage>
        <taxon>Archaea</taxon>
        <taxon>Methanobacteriati</taxon>
        <taxon>Methanobacteriota</taxon>
        <taxon>Stenosarchaea group</taxon>
        <taxon>Halobacteria</taxon>
        <taxon>Halobacteriales</taxon>
        <taxon>Natronomonadaceae</taxon>
        <taxon>Halocatena</taxon>
    </lineage>
</organism>
<evidence type="ECO:0000313" key="2">
    <source>
        <dbReference type="EMBL" id="MFC7192767.1"/>
    </source>
</evidence>
<accession>A0ABD5YXS7</accession>
<dbReference type="EMBL" id="JBHTAX010000005">
    <property type="protein sequence ID" value="MFC7192767.1"/>
    <property type="molecule type" value="Genomic_DNA"/>
</dbReference>
<dbReference type="Proteomes" id="UP001596417">
    <property type="component" value="Unassembled WGS sequence"/>
</dbReference>
<name>A0ABD5YXS7_9EURY</name>
<evidence type="ECO:0000256" key="1">
    <source>
        <dbReference type="SAM" id="Phobius"/>
    </source>
</evidence>
<protein>
    <recommendedName>
        <fullName evidence="4">Transposase</fullName>
    </recommendedName>
</protein>
<dbReference type="AlphaFoldDB" id="A0ABD5YXS7"/>
<dbReference type="GeneID" id="76202468"/>
<comment type="caution">
    <text evidence="2">The sequence shown here is derived from an EMBL/GenBank/DDBJ whole genome shotgun (WGS) entry which is preliminary data.</text>
</comment>
<gene>
    <name evidence="2" type="ORF">ACFQL7_25140</name>
</gene>